<reference evidence="1" key="1">
    <citation type="submission" date="2021-07" db="EMBL/GenBank/DDBJ databases">
        <authorList>
            <person name="Catto M.A."/>
            <person name="Jacobson A."/>
            <person name="Kennedy G."/>
            <person name="Labadie P."/>
            <person name="Hunt B.G."/>
            <person name="Srinivasan R."/>
        </authorList>
    </citation>
    <scope>NUCLEOTIDE SEQUENCE</scope>
    <source>
        <strain evidence="1">PL_HMW_Pooled</strain>
        <tissue evidence="1">Head</tissue>
    </source>
</reference>
<dbReference type="EMBL" id="JAHWGI010001007">
    <property type="protein sequence ID" value="KAK3920540.1"/>
    <property type="molecule type" value="Genomic_DNA"/>
</dbReference>
<dbReference type="Proteomes" id="UP001219518">
    <property type="component" value="Unassembled WGS sequence"/>
</dbReference>
<reference evidence="1" key="2">
    <citation type="journal article" date="2023" name="BMC Genomics">
        <title>Pest status, molecular evolution, and epigenetic factors derived from the genome assembly of Frankliniella fusca, a thysanopteran phytovirus vector.</title>
        <authorList>
            <person name="Catto M.A."/>
            <person name="Labadie P.E."/>
            <person name="Jacobson A.L."/>
            <person name="Kennedy G.G."/>
            <person name="Srinivasan R."/>
            <person name="Hunt B.G."/>
        </authorList>
    </citation>
    <scope>NUCLEOTIDE SEQUENCE</scope>
    <source>
        <strain evidence="1">PL_HMW_Pooled</strain>
    </source>
</reference>
<organism evidence="1 2">
    <name type="scientific">Frankliniella fusca</name>
    <dbReference type="NCBI Taxonomy" id="407009"/>
    <lineage>
        <taxon>Eukaryota</taxon>
        <taxon>Metazoa</taxon>
        <taxon>Ecdysozoa</taxon>
        <taxon>Arthropoda</taxon>
        <taxon>Hexapoda</taxon>
        <taxon>Insecta</taxon>
        <taxon>Pterygota</taxon>
        <taxon>Neoptera</taxon>
        <taxon>Paraneoptera</taxon>
        <taxon>Thysanoptera</taxon>
        <taxon>Terebrantia</taxon>
        <taxon>Thripoidea</taxon>
        <taxon>Thripidae</taxon>
        <taxon>Frankliniella</taxon>
    </lineage>
</organism>
<protein>
    <submittedName>
        <fullName evidence="1">Delta-actitoxin-Bgr2b</fullName>
    </submittedName>
</protein>
<gene>
    <name evidence="1" type="ORF">KUF71_009811</name>
</gene>
<sequence length="66" mass="7615">MNILIQYPFPAGLSGRGVFCMCNAVTSRKESLVILVWILGRTDIGFHQLLRVNACFKLLRWMFLKQ</sequence>
<name>A0AAE1LIC8_9NEOP</name>
<keyword evidence="2" id="KW-1185">Reference proteome</keyword>
<evidence type="ECO:0000313" key="2">
    <source>
        <dbReference type="Proteomes" id="UP001219518"/>
    </source>
</evidence>
<accession>A0AAE1LIC8</accession>
<proteinExistence type="predicted"/>
<evidence type="ECO:0000313" key="1">
    <source>
        <dbReference type="EMBL" id="KAK3920540.1"/>
    </source>
</evidence>
<comment type="caution">
    <text evidence="1">The sequence shown here is derived from an EMBL/GenBank/DDBJ whole genome shotgun (WGS) entry which is preliminary data.</text>
</comment>
<dbReference type="AlphaFoldDB" id="A0AAE1LIC8"/>